<evidence type="ECO:0000313" key="2">
    <source>
        <dbReference type="Proteomes" id="UP001228139"/>
    </source>
</evidence>
<dbReference type="EMBL" id="CP132353">
    <property type="protein sequence ID" value="WLS78397.1"/>
    <property type="molecule type" value="Genomic_DNA"/>
</dbReference>
<gene>
    <name evidence="1" type="ORF">Q3V30_18355</name>
</gene>
<dbReference type="Proteomes" id="UP001228139">
    <property type="component" value="Chromosome"/>
</dbReference>
<name>A0AA50HMC7_9GAMM</name>
<dbReference type="InterPro" id="IPR021333">
    <property type="entry name" value="DUF2946"/>
</dbReference>
<protein>
    <submittedName>
        <fullName evidence="1">DUF2946 domain-containing protein</fullName>
    </submittedName>
</protein>
<keyword evidence="2" id="KW-1185">Reference proteome</keyword>
<sequence length="177" mass="19306">MHRSPNRFAAWLAVCAILLLFIAPVISKSLVSEAGRHAMMMPGMVMADDDGMSMPAGEAMPAGDESMTPAHAVTHQHAISTASDRSLSHPDGIDPGMMTTMSPLEHARMMQHHPMSMMDDSACGYCVLLAHLPLDLTNLPALWSALQAARLPDLPLFRPVVARFIPRFFHPRAPPVY</sequence>
<dbReference type="Pfam" id="PF11162">
    <property type="entry name" value="DUF2946"/>
    <property type="match status" value="1"/>
</dbReference>
<organism evidence="1 2">
    <name type="scientific">Erwinia pyri</name>
    <dbReference type="NCBI Taxonomy" id="3062598"/>
    <lineage>
        <taxon>Bacteria</taxon>
        <taxon>Pseudomonadati</taxon>
        <taxon>Pseudomonadota</taxon>
        <taxon>Gammaproteobacteria</taxon>
        <taxon>Enterobacterales</taxon>
        <taxon>Erwiniaceae</taxon>
        <taxon>Erwinia</taxon>
    </lineage>
</organism>
<dbReference type="KEGG" id="epi:Q3V30_18355"/>
<dbReference type="RefSeq" id="WP_306208224.1">
    <property type="nucleotide sequence ID" value="NZ_CP132353.1"/>
</dbReference>
<reference evidence="1 2" key="1">
    <citation type="submission" date="2023-07" db="EMBL/GenBank/DDBJ databases">
        <title>Pathogenic bacteria of pear tree diseases.</title>
        <authorList>
            <person name="Zhang Z."/>
            <person name="He L."/>
            <person name="Huang R."/>
        </authorList>
    </citation>
    <scope>NUCLEOTIDE SEQUENCE [LARGE SCALE GENOMIC DNA]</scope>
    <source>
        <strain evidence="1 2">DE2</strain>
    </source>
</reference>
<dbReference type="AlphaFoldDB" id="A0AA50HMC7"/>
<evidence type="ECO:0000313" key="1">
    <source>
        <dbReference type="EMBL" id="WLS78397.1"/>
    </source>
</evidence>
<accession>A0AA50HMC7</accession>
<proteinExistence type="predicted"/>